<dbReference type="InterPro" id="IPR007149">
    <property type="entry name" value="Leo1"/>
</dbReference>
<dbReference type="GO" id="GO:0016593">
    <property type="term" value="C:Cdc73/Paf1 complex"/>
    <property type="evidence" value="ECO:0007669"/>
    <property type="project" value="InterPro"/>
</dbReference>
<feature type="compositionally biased region" description="Acidic residues" evidence="1">
    <location>
        <begin position="380"/>
        <end position="389"/>
    </location>
</feature>
<dbReference type="PANTHER" id="PTHR23146:SF0">
    <property type="entry name" value="RNA POLYMERASE-ASSOCIATED PROTEIN LEO1"/>
    <property type="match status" value="1"/>
</dbReference>
<feature type="compositionally biased region" description="Basic and acidic residues" evidence="1">
    <location>
        <begin position="29"/>
        <end position="42"/>
    </location>
</feature>
<dbReference type="Pfam" id="PF04004">
    <property type="entry name" value="Leo1"/>
    <property type="match status" value="1"/>
</dbReference>
<feature type="compositionally biased region" description="Basic residues" evidence="1">
    <location>
        <begin position="299"/>
        <end position="314"/>
    </location>
</feature>
<accession>A0AAE0LWM5</accession>
<dbReference type="GO" id="GO:1990269">
    <property type="term" value="F:RNA polymerase II C-terminal domain phosphoserine binding"/>
    <property type="evidence" value="ECO:0007669"/>
    <property type="project" value="TreeGrafter"/>
</dbReference>
<dbReference type="RefSeq" id="XP_062663832.1">
    <property type="nucleotide sequence ID" value="XM_062798007.1"/>
</dbReference>
<comment type="caution">
    <text evidence="2">The sequence shown here is derived from an EMBL/GenBank/DDBJ whole genome shotgun (WGS) entry which is preliminary data.</text>
</comment>
<gene>
    <name evidence="2" type="ORF">B0H64DRAFT_12391</name>
</gene>
<evidence type="ECO:0000313" key="3">
    <source>
        <dbReference type="Proteomes" id="UP001278766"/>
    </source>
</evidence>
<feature type="compositionally biased region" description="Acidic residues" evidence="1">
    <location>
        <begin position="1"/>
        <end position="28"/>
    </location>
</feature>
<organism evidence="2 3">
    <name type="scientific">Chaetomium fimeti</name>
    <dbReference type="NCBI Taxonomy" id="1854472"/>
    <lineage>
        <taxon>Eukaryota</taxon>
        <taxon>Fungi</taxon>
        <taxon>Dikarya</taxon>
        <taxon>Ascomycota</taxon>
        <taxon>Pezizomycotina</taxon>
        <taxon>Sordariomycetes</taxon>
        <taxon>Sordariomycetidae</taxon>
        <taxon>Sordariales</taxon>
        <taxon>Chaetomiaceae</taxon>
        <taxon>Chaetomium</taxon>
    </lineage>
</organism>
<proteinExistence type="predicted"/>
<evidence type="ECO:0000313" key="2">
    <source>
        <dbReference type="EMBL" id="KAK3300318.1"/>
    </source>
</evidence>
<reference evidence="2" key="2">
    <citation type="submission" date="2023-06" db="EMBL/GenBank/DDBJ databases">
        <authorList>
            <consortium name="Lawrence Berkeley National Laboratory"/>
            <person name="Haridas S."/>
            <person name="Hensen N."/>
            <person name="Bonometti L."/>
            <person name="Westerberg I."/>
            <person name="Brannstrom I.O."/>
            <person name="Guillou S."/>
            <person name="Cros-Aarteil S."/>
            <person name="Calhoun S."/>
            <person name="Kuo A."/>
            <person name="Mondo S."/>
            <person name="Pangilinan J."/>
            <person name="Riley R."/>
            <person name="Labutti K."/>
            <person name="Andreopoulos B."/>
            <person name="Lipzen A."/>
            <person name="Chen C."/>
            <person name="Yanf M."/>
            <person name="Daum C."/>
            <person name="Ng V."/>
            <person name="Clum A."/>
            <person name="Steindorff A."/>
            <person name="Ohm R."/>
            <person name="Martin F."/>
            <person name="Silar P."/>
            <person name="Natvig D."/>
            <person name="Lalanne C."/>
            <person name="Gautier V."/>
            <person name="Ament-Velasquez S.L."/>
            <person name="Kruys A."/>
            <person name="Hutchinson M.I."/>
            <person name="Powell A.J."/>
            <person name="Barry K."/>
            <person name="Miller A.N."/>
            <person name="Grigoriev I.V."/>
            <person name="Debuchy R."/>
            <person name="Gladieux P."/>
            <person name="Thoren M.H."/>
            <person name="Johannesson H."/>
        </authorList>
    </citation>
    <scope>NUCLEOTIDE SEQUENCE</scope>
    <source>
        <strain evidence="2">CBS 168.71</strain>
    </source>
</reference>
<feature type="compositionally biased region" description="Acidic residues" evidence="1">
    <location>
        <begin position="333"/>
        <end position="367"/>
    </location>
</feature>
<dbReference type="PANTHER" id="PTHR23146">
    <property type="entry name" value="LEO1 PROTEIN"/>
    <property type="match status" value="1"/>
</dbReference>
<dbReference type="GO" id="GO:0032968">
    <property type="term" value="P:positive regulation of transcription elongation by RNA polymerase II"/>
    <property type="evidence" value="ECO:0007669"/>
    <property type="project" value="TreeGrafter"/>
</dbReference>
<feature type="compositionally biased region" description="Basic and acidic residues" evidence="1">
    <location>
        <begin position="49"/>
        <end position="63"/>
    </location>
</feature>
<dbReference type="EMBL" id="JAUEPN010000001">
    <property type="protein sequence ID" value="KAK3300318.1"/>
    <property type="molecule type" value="Genomic_DNA"/>
</dbReference>
<feature type="region of interest" description="Disordered" evidence="1">
    <location>
        <begin position="1"/>
        <end position="63"/>
    </location>
</feature>
<keyword evidence="3" id="KW-1185">Reference proteome</keyword>
<reference evidence="2" key="1">
    <citation type="journal article" date="2023" name="Mol. Phylogenet. Evol.">
        <title>Genome-scale phylogeny and comparative genomics of the fungal order Sordariales.</title>
        <authorList>
            <person name="Hensen N."/>
            <person name="Bonometti L."/>
            <person name="Westerberg I."/>
            <person name="Brannstrom I.O."/>
            <person name="Guillou S."/>
            <person name="Cros-Aarteil S."/>
            <person name="Calhoun S."/>
            <person name="Haridas S."/>
            <person name="Kuo A."/>
            <person name="Mondo S."/>
            <person name="Pangilinan J."/>
            <person name="Riley R."/>
            <person name="LaButti K."/>
            <person name="Andreopoulos B."/>
            <person name="Lipzen A."/>
            <person name="Chen C."/>
            <person name="Yan M."/>
            <person name="Daum C."/>
            <person name="Ng V."/>
            <person name="Clum A."/>
            <person name="Steindorff A."/>
            <person name="Ohm R.A."/>
            <person name="Martin F."/>
            <person name="Silar P."/>
            <person name="Natvig D.O."/>
            <person name="Lalanne C."/>
            <person name="Gautier V."/>
            <person name="Ament-Velasquez S.L."/>
            <person name="Kruys A."/>
            <person name="Hutchinson M.I."/>
            <person name="Powell A.J."/>
            <person name="Barry K."/>
            <person name="Miller A.N."/>
            <person name="Grigoriev I.V."/>
            <person name="Debuchy R."/>
            <person name="Gladieux P."/>
            <person name="Hiltunen Thoren M."/>
            <person name="Johannesson H."/>
        </authorList>
    </citation>
    <scope>NUCLEOTIDE SEQUENCE</scope>
    <source>
        <strain evidence="2">CBS 168.71</strain>
    </source>
</reference>
<feature type="compositionally biased region" description="Basic and acidic residues" evidence="1">
    <location>
        <begin position="252"/>
        <end position="267"/>
    </location>
</feature>
<protein>
    <submittedName>
        <fullName evidence="2">Leo1-like protein-domain-containing protein</fullName>
    </submittedName>
</protein>
<dbReference type="GeneID" id="87834955"/>
<dbReference type="Proteomes" id="UP001278766">
    <property type="component" value="Unassembled WGS sequence"/>
</dbReference>
<feature type="region of interest" description="Disordered" evidence="1">
    <location>
        <begin position="252"/>
        <end position="412"/>
    </location>
</feature>
<name>A0AAE0LWM5_9PEZI</name>
<evidence type="ECO:0000256" key="1">
    <source>
        <dbReference type="SAM" id="MobiDB-lite"/>
    </source>
</evidence>
<dbReference type="AlphaFoldDB" id="A0AAE0LWM5"/>
<sequence length="412" mass="46701">MSDSEEPIDIADEGGDDLFGDDGDDALSDIEKAVSDREIVSDREDDEGDGRRQDEDEEPREFREKLVSEVPLYRHRTPRSKDGGLHTLRVPDFIKFNPMEYKADEWRPSEWDLDNASSENPIPSIMCRRDPKTGRIQSNANMYRWSDGSVTLAIGDEHYEIQSKRLAPPPNKPYRDVQDAHYYAAAAHLTTNSLLIVGHLTEQYTVRPNKELQDHALERLMAELAGAKKDRGSEMIIVTNEDPELLKKQAEMAEKERNKLQRRRETAAARSDGTGARYKGGGALSVGDLEGRRGAPGAGRKRGAPGGAKQKRRRPEYDSDDDLPSGSRRTDNYDMEDGFLVDSEEESEAVEEDEEEEELLDDEEEEDERPRAKRQRTTEPDEDAEGDEDGPSHADASRSRRRRVIQDDDEEE</sequence>
<dbReference type="GO" id="GO:0006368">
    <property type="term" value="P:transcription elongation by RNA polymerase II"/>
    <property type="evidence" value="ECO:0007669"/>
    <property type="project" value="InterPro"/>
</dbReference>